<keyword evidence="4" id="KW-0226">DNA condensation</keyword>
<comment type="subcellular location">
    <subcellularLocation>
        <location evidence="1">Nucleus</location>
    </subcellularLocation>
</comment>
<dbReference type="GO" id="GO:0005634">
    <property type="term" value="C:nucleus"/>
    <property type="evidence" value="ECO:0007669"/>
    <property type="project" value="UniProtKB-SubCell"/>
</dbReference>
<protein>
    <submittedName>
        <fullName evidence="9">Condensin subunit</fullName>
    </submittedName>
</protein>
<dbReference type="SUPFAM" id="SSF48371">
    <property type="entry name" value="ARM repeat"/>
    <property type="match status" value="1"/>
</dbReference>
<dbReference type="GO" id="GO:0010032">
    <property type="term" value="P:meiotic chromosome condensation"/>
    <property type="evidence" value="ECO:0007669"/>
    <property type="project" value="TreeGrafter"/>
</dbReference>
<keyword evidence="10" id="KW-1185">Reference proteome</keyword>
<dbReference type="Pfam" id="PF12717">
    <property type="entry name" value="Cnd1"/>
    <property type="match status" value="1"/>
</dbReference>
<evidence type="ECO:0000256" key="1">
    <source>
        <dbReference type="ARBA" id="ARBA00004123"/>
    </source>
</evidence>
<dbReference type="AlphaFoldDB" id="A0AAV5R8W3"/>
<dbReference type="PANTHER" id="PTHR14222">
    <property type="entry name" value="CONDENSIN"/>
    <property type="match status" value="1"/>
</dbReference>
<evidence type="ECO:0000256" key="2">
    <source>
        <dbReference type="ARBA" id="ARBA00022618"/>
    </source>
</evidence>
<keyword evidence="6" id="KW-0131">Cell cycle</keyword>
<dbReference type="GO" id="GO:0000796">
    <property type="term" value="C:condensin complex"/>
    <property type="evidence" value="ECO:0007669"/>
    <property type="project" value="TreeGrafter"/>
</dbReference>
<proteinExistence type="predicted"/>
<organism evidence="9 10">
    <name type="scientific">Pichia kluyveri</name>
    <name type="common">Yeast</name>
    <dbReference type="NCBI Taxonomy" id="36015"/>
    <lineage>
        <taxon>Eukaryota</taxon>
        <taxon>Fungi</taxon>
        <taxon>Dikarya</taxon>
        <taxon>Ascomycota</taxon>
        <taxon>Saccharomycotina</taxon>
        <taxon>Pichiomycetes</taxon>
        <taxon>Pichiales</taxon>
        <taxon>Pichiaceae</taxon>
        <taxon>Pichia</taxon>
    </lineage>
</organism>
<comment type="caution">
    <text evidence="9">The sequence shown here is derived from an EMBL/GenBank/DDBJ whole genome shotgun (WGS) entry which is preliminary data.</text>
</comment>
<dbReference type="GO" id="GO:0051301">
    <property type="term" value="P:cell division"/>
    <property type="evidence" value="ECO:0007669"/>
    <property type="project" value="UniProtKB-KW"/>
</dbReference>
<dbReference type="InterPro" id="IPR026971">
    <property type="entry name" value="CND1/NCAPD3"/>
</dbReference>
<evidence type="ECO:0000259" key="8">
    <source>
        <dbReference type="Pfam" id="PF12922"/>
    </source>
</evidence>
<dbReference type="EMBL" id="BTGB01000005">
    <property type="protein sequence ID" value="GMM47422.1"/>
    <property type="molecule type" value="Genomic_DNA"/>
</dbReference>
<evidence type="ECO:0000256" key="4">
    <source>
        <dbReference type="ARBA" id="ARBA00023067"/>
    </source>
</evidence>
<dbReference type="Proteomes" id="UP001378960">
    <property type="component" value="Unassembled WGS sequence"/>
</dbReference>
<dbReference type="PANTHER" id="PTHR14222:SF2">
    <property type="entry name" value="CONDENSIN COMPLEX SUBUNIT 1"/>
    <property type="match status" value="1"/>
</dbReference>
<dbReference type="GO" id="GO:0000779">
    <property type="term" value="C:condensed chromosome, centromeric region"/>
    <property type="evidence" value="ECO:0007669"/>
    <property type="project" value="TreeGrafter"/>
</dbReference>
<sequence>MAMLDLEAETMEFSKDSIEIDNEDFDFNYSFNMVTDLLAASPMNIIDNETFETFKHLIAYVQDGNELKKLSSVYFTLTKSVQSEIEIIDSQGLDIDASEHKQVLYHYMYLLFISVHFLVPLFTQDEKNKKKISSSEFEKRKIDTLTTILSSLLGTFCELLNHQLSTIIQGEQELIEFCDVVLKSAYVILMSKDTIKEKTNKSLLVRLLCTVAKNYQQNDQVSHRLTMALPFSEHLADPIAEIISTSVKYFDNRNFLQNFLLSLSTISPLSTNLAKNISILLVKLSEYLSTDLYKFMNSFEVFEKSSPTVRAATMICYGNCVSSLSINEDLITDSKVLDLIENLVDTLETNLLDTYQIVRQRCLQALELIISNEESKLNFKKKSFHWILIANRHLEDKSSFVRKSSISFLKSIIKFHPFTMNGGKLSWDYYWNNYIYFTNMIKEIDNGILYNSIRRKELDDDDDDLSEIIAPVEDKMDGVFKLIQNDSNDINDELDANIINNYETEVAELVLKRKYCRDACIFIKLLDKSFILVATLLNSKLKSDNVSAIEFFTVGDAYEIASSKFGIKQMLHLIWKSGSNEDGNKVVEKLIEAYVSMFLTPDPNASNEQKTIYIALSLIKLTYNCSLADLISLEKMIVELCKGKEIEKSRKEKESRNYKPMYQHYITPQVINVLWNSFINAKHPKEKKGAIIILGMIAIYDYKVINIEMIINHGMDLNDLNVSGRLDDSQNLNIEITKFSCIALRRSIPKKLPKDFIYPNYSVAIEILKKILLWNTVNGDWYNLAEEVLNTLYEIDINSDDSSSEVLKQKSMITFGDNDESVDKTTLLSQLLFLAGHIGLKTIIFLEKCEAEFKKKKQETENNKDEQEMELDLIGGTNEDDFTDTIQNIKERELLYGKDSILSKFVPLIIEIITKPKQYKNKFLQRQATLCFAKFMCISPRFCETHLGLYISLMKKSSDSIVRSNLVLGLGDVAVCFTNIIDENKSALYSELHDRDLLVQRTCLMTVTFLILAGQIKVKGQLSQLAKLLVHEDKGLREMSKLFFQELATKDNAIYNGFIEMLSGLNLNINDEEQDDKTKREYQEPFSLEHFKEVIKFVLPFINKDKQRNFLIKKLDGRLEKCTPNEGIRYAFCIKELIRRDDFGSKKDSESEKSKYYKELLEKIARFDRLERLDPTPPSPKDY</sequence>
<gene>
    <name evidence="9" type="ORF">DAPK24_039970</name>
</gene>
<keyword evidence="2" id="KW-0132">Cell division</keyword>
<dbReference type="Gene3D" id="1.25.10.10">
    <property type="entry name" value="Leucine-rich Repeat Variant"/>
    <property type="match status" value="1"/>
</dbReference>
<evidence type="ECO:0000256" key="3">
    <source>
        <dbReference type="ARBA" id="ARBA00022776"/>
    </source>
</evidence>
<keyword evidence="5" id="KW-0539">Nucleus</keyword>
<dbReference type="InterPro" id="IPR032682">
    <property type="entry name" value="Cnd1_C"/>
</dbReference>
<name>A0AAV5R8W3_PICKL</name>
<feature type="domain" description="Condensin complex subunit 1 N-terminal" evidence="8">
    <location>
        <begin position="71"/>
        <end position="219"/>
    </location>
</feature>
<evidence type="ECO:0000256" key="6">
    <source>
        <dbReference type="ARBA" id="ARBA00023306"/>
    </source>
</evidence>
<dbReference type="InterPro" id="IPR011989">
    <property type="entry name" value="ARM-like"/>
</dbReference>
<dbReference type="Pfam" id="PF12922">
    <property type="entry name" value="Cnd1_N"/>
    <property type="match status" value="1"/>
</dbReference>
<reference evidence="9 10" key="1">
    <citation type="journal article" date="2023" name="Elife">
        <title>Identification of key yeast species and microbe-microbe interactions impacting larval growth of Drosophila in the wild.</title>
        <authorList>
            <person name="Mure A."/>
            <person name="Sugiura Y."/>
            <person name="Maeda R."/>
            <person name="Honda K."/>
            <person name="Sakurai N."/>
            <person name="Takahashi Y."/>
            <person name="Watada M."/>
            <person name="Katoh T."/>
            <person name="Gotoh A."/>
            <person name="Gotoh Y."/>
            <person name="Taniguchi I."/>
            <person name="Nakamura K."/>
            <person name="Hayashi T."/>
            <person name="Katayama T."/>
            <person name="Uemura T."/>
            <person name="Hattori Y."/>
        </authorList>
    </citation>
    <scope>NUCLEOTIDE SEQUENCE [LARGE SCALE GENOMIC DNA]</scope>
    <source>
        <strain evidence="9 10">PK-24</strain>
    </source>
</reference>
<keyword evidence="3" id="KW-0498">Mitosis</keyword>
<dbReference type="GO" id="GO:0042393">
    <property type="term" value="F:histone binding"/>
    <property type="evidence" value="ECO:0007669"/>
    <property type="project" value="TreeGrafter"/>
</dbReference>
<feature type="domain" description="Condensin complex subunit 1 C-terminal" evidence="7">
    <location>
        <begin position="961"/>
        <end position="1126"/>
    </location>
</feature>
<evidence type="ECO:0000313" key="10">
    <source>
        <dbReference type="Proteomes" id="UP001378960"/>
    </source>
</evidence>
<evidence type="ECO:0000256" key="5">
    <source>
        <dbReference type="ARBA" id="ARBA00023242"/>
    </source>
</evidence>
<dbReference type="GO" id="GO:0007076">
    <property type="term" value="P:mitotic chromosome condensation"/>
    <property type="evidence" value="ECO:0007669"/>
    <property type="project" value="InterPro"/>
</dbReference>
<accession>A0AAV5R8W3</accession>
<dbReference type="InterPro" id="IPR024324">
    <property type="entry name" value="Condensin_cplx_su1_N"/>
</dbReference>
<evidence type="ECO:0000313" key="9">
    <source>
        <dbReference type="EMBL" id="GMM47422.1"/>
    </source>
</evidence>
<evidence type="ECO:0000259" key="7">
    <source>
        <dbReference type="Pfam" id="PF12717"/>
    </source>
</evidence>
<dbReference type="InterPro" id="IPR016024">
    <property type="entry name" value="ARM-type_fold"/>
</dbReference>